<dbReference type="GO" id="GO:0016020">
    <property type="term" value="C:membrane"/>
    <property type="evidence" value="ECO:0007669"/>
    <property type="project" value="UniProtKB-SubCell"/>
</dbReference>
<dbReference type="Proteomes" id="UP000316095">
    <property type="component" value="Unassembled WGS sequence"/>
</dbReference>
<comment type="cofactor">
    <cofactor evidence="1">
        <name>Zn(2+)</name>
        <dbReference type="ChEBI" id="CHEBI:29105"/>
    </cofactor>
</comment>
<evidence type="ECO:0000256" key="12">
    <source>
        <dbReference type="SAM" id="Phobius"/>
    </source>
</evidence>
<keyword evidence="6" id="KW-0479">Metal-binding</keyword>
<evidence type="ECO:0000256" key="5">
    <source>
        <dbReference type="ARBA" id="ARBA00022692"/>
    </source>
</evidence>
<dbReference type="Pfam" id="PF02163">
    <property type="entry name" value="Peptidase_M50"/>
    <property type="match status" value="1"/>
</dbReference>
<comment type="subcellular location">
    <subcellularLocation>
        <location evidence="2">Membrane</location>
        <topology evidence="2">Multi-pass membrane protein</topology>
    </subcellularLocation>
</comment>
<keyword evidence="7" id="KW-0378">Hydrolase</keyword>
<feature type="transmembrane region" description="Helical" evidence="12">
    <location>
        <begin position="45"/>
        <end position="69"/>
    </location>
</feature>
<dbReference type="AlphaFoldDB" id="A0A5C5XLB6"/>
<sequence length="223" mass="25393">MLGQTSPTPYDIEFNLFGIPVRVHPFFWLVGLVFGWGLQRPDLIVIWMLCLFVSILIHEMGHAILIRAFGYNPHIVLHQFGGYASFIPGYNYSLWKSVAVSFAGPLAGFMFYGVIIGIEYLMVAFNYFPSPQLNFALYQLEWINLYWGLVNLLPVLPLDGGQICRDVLLMFRRDGDLWALRIGGFVGAIVATLFLMREDMYPAVLFGFLALSNLKELSDRNPR</sequence>
<dbReference type="GO" id="GO:0008237">
    <property type="term" value="F:metallopeptidase activity"/>
    <property type="evidence" value="ECO:0007669"/>
    <property type="project" value="UniProtKB-KW"/>
</dbReference>
<dbReference type="GO" id="GO:0046872">
    <property type="term" value="F:metal ion binding"/>
    <property type="evidence" value="ECO:0007669"/>
    <property type="project" value="UniProtKB-KW"/>
</dbReference>
<keyword evidence="8" id="KW-0862">Zinc</keyword>
<dbReference type="EMBL" id="SJPG01000001">
    <property type="protein sequence ID" value="TWT63339.1"/>
    <property type="molecule type" value="Genomic_DNA"/>
</dbReference>
<accession>A0A5C5XLB6</accession>
<feature type="domain" description="Peptidase M50" evidence="13">
    <location>
        <begin position="136"/>
        <end position="173"/>
    </location>
</feature>
<evidence type="ECO:0000256" key="1">
    <source>
        <dbReference type="ARBA" id="ARBA00001947"/>
    </source>
</evidence>
<keyword evidence="9 12" id="KW-1133">Transmembrane helix</keyword>
<evidence type="ECO:0000256" key="10">
    <source>
        <dbReference type="ARBA" id="ARBA00023049"/>
    </source>
</evidence>
<evidence type="ECO:0000256" key="9">
    <source>
        <dbReference type="ARBA" id="ARBA00022989"/>
    </source>
</evidence>
<organism evidence="14 15">
    <name type="scientific">Rubinisphaera italica</name>
    <dbReference type="NCBI Taxonomy" id="2527969"/>
    <lineage>
        <taxon>Bacteria</taxon>
        <taxon>Pseudomonadati</taxon>
        <taxon>Planctomycetota</taxon>
        <taxon>Planctomycetia</taxon>
        <taxon>Planctomycetales</taxon>
        <taxon>Planctomycetaceae</taxon>
        <taxon>Rubinisphaera</taxon>
    </lineage>
</organism>
<protein>
    <submittedName>
        <fullName evidence="14">Peptidase family M50</fullName>
    </submittedName>
</protein>
<keyword evidence="11 12" id="KW-0472">Membrane</keyword>
<evidence type="ECO:0000256" key="2">
    <source>
        <dbReference type="ARBA" id="ARBA00004141"/>
    </source>
</evidence>
<evidence type="ECO:0000256" key="11">
    <source>
        <dbReference type="ARBA" id="ARBA00023136"/>
    </source>
</evidence>
<gene>
    <name evidence="14" type="ORF">Pan54_40920</name>
</gene>
<dbReference type="InterPro" id="IPR008915">
    <property type="entry name" value="Peptidase_M50"/>
</dbReference>
<evidence type="ECO:0000256" key="4">
    <source>
        <dbReference type="ARBA" id="ARBA00022670"/>
    </source>
</evidence>
<comment type="similarity">
    <text evidence="3">Belongs to the peptidase M50B family.</text>
</comment>
<keyword evidence="4" id="KW-0645">Protease</keyword>
<name>A0A5C5XLB6_9PLAN</name>
<dbReference type="RefSeq" id="WP_146505101.1">
    <property type="nucleotide sequence ID" value="NZ_SJPG01000001.1"/>
</dbReference>
<feature type="transmembrane region" description="Helical" evidence="12">
    <location>
        <begin position="177"/>
        <end position="194"/>
    </location>
</feature>
<evidence type="ECO:0000256" key="7">
    <source>
        <dbReference type="ARBA" id="ARBA00022801"/>
    </source>
</evidence>
<evidence type="ECO:0000256" key="3">
    <source>
        <dbReference type="ARBA" id="ARBA00007931"/>
    </source>
</evidence>
<keyword evidence="15" id="KW-1185">Reference proteome</keyword>
<feature type="transmembrane region" description="Helical" evidence="12">
    <location>
        <begin position="75"/>
        <end position="94"/>
    </location>
</feature>
<dbReference type="PANTHER" id="PTHR39188">
    <property type="entry name" value="MEMBRANE-ASSOCIATED ZINC METALLOPROTEASE M50B"/>
    <property type="match status" value="1"/>
</dbReference>
<keyword evidence="5 12" id="KW-0812">Transmembrane</keyword>
<evidence type="ECO:0000313" key="14">
    <source>
        <dbReference type="EMBL" id="TWT63339.1"/>
    </source>
</evidence>
<proteinExistence type="inferred from homology"/>
<comment type="caution">
    <text evidence="14">The sequence shown here is derived from an EMBL/GenBank/DDBJ whole genome shotgun (WGS) entry which is preliminary data.</text>
</comment>
<reference evidence="14 15" key="1">
    <citation type="submission" date="2019-02" db="EMBL/GenBank/DDBJ databases">
        <title>Deep-cultivation of Planctomycetes and their phenomic and genomic characterization uncovers novel biology.</title>
        <authorList>
            <person name="Wiegand S."/>
            <person name="Jogler M."/>
            <person name="Boedeker C."/>
            <person name="Pinto D."/>
            <person name="Vollmers J."/>
            <person name="Rivas-Marin E."/>
            <person name="Kohn T."/>
            <person name="Peeters S.H."/>
            <person name="Heuer A."/>
            <person name="Rast P."/>
            <person name="Oberbeckmann S."/>
            <person name="Bunk B."/>
            <person name="Jeske O."/>
            <person name="Meyerdierks A."/>
            <person name="Storesund J.E."/>
            <person name="Kallscheuer N."/>
            <person name="Luecker S."/>
            <person name="Lage O.M."/>
            <person name="Pohl T."/>
            <person name="Merkel B.J."/>
            <person name="Hornburger P."/>
            <person name="Mueller R.-W."/>
            <person name="Bruemmer F."/>
            <person name="Labrenz M."/>
            <person name="Spormann A.M."/>
            <person name="Op Den Camp H."/>
            <person name="Overmann J."/>
            <person name="Amann R."/>
            <person name="Jetten M.S.M."/>
            <person name="Mascher T."/>
            <person name="Medema M.H."/>
            <person name="Devos D.P."/>
            <person name="Kaster A.-K."/>
            <person name="Ovreas L."/>
            <person name="Rohde M."/>
            <person name="Galperin M.Y."/>
            <person name="Jogler C."/>
        </authorList>
    </citation>
    <scope>NUCLEOTIDE SEQUENCE [LARGE SCALE GENOMIC DNA]</scope>
    <source>
        <strain evidence="14 15">Pan54</strain>
    </source>
</reference>
<evidence type="ECO:0000256" key="6">
    <source>
        <dbReference type="ARBA" id="ARBA00022723"/>
    </source>
</evidence>
<dbReference type="GO" id="GO:0006508">
    <property type="term" value="P:proteolysis"/>
    <property type="evidence" value="ECO:0007669"/>
    <property type="project" value="UniProtKB-KW"/>
</dbReference>
<keyword evidence="10" id="KW-0482">Metalloprotease</keyword>
<dbReference type="OrthoDB" id="166377at2"/>
<feature type="transmembrane region" description="Helical" evidence="12">
    <location>
        <begin position="16"/>
        <end position="38"/>
    </location>
</feature>
<evidence type="ECO:0000259" key="13">
    <source>
        <dbReference type="Pfam" id="PF02163"/>
    </source>
</evidence>
<evidence type="ECO:0000313" key="15">
    <source>
        <dbReference type="Proteomes" id="UP000316095"/>
    </source>
</evidence>
<feature type="transmembrane region" description="Helical" evidence="12">
    <location>
        <begin position="106"/>
        <end position="129"/>
    </location>
</feature>
<evidence type="ECO:0000256" key="8">
    <source>
        <dbReference type="ARBA" id="ARBA00022833"/>
    </source>
</evidence>
<dbReference type="PANTHER" id="PTHR39188:SF3">
    <property type="entry name" value="STAGE IV SPORULATION PROTEIN FB"/>
    <property type="match status" value="1"/>
</dbReference>
<feature type="transmembrane region" description="Helical" evidence="12">
    <location>
        <begin position="135"/>
        <end position="156"/>
    </location>
</feature>